<protein>
    <submittedName>
        <fullName evidence="1">Uncharacterized protein</fullName>
    </submittedName>
</protein>
<name>X1SXI8_9ZZZZ</name>
<dbReference type="EMBL" id="BARW01020952">
    <property type="protein sequence ID" value="GAI97663.1"/>
    <property type="molecule type" value="Genomic_DNA"/>
</dbReference>
<reference evidence="1" key="1">
    <citation type="journal article" date="2014" name="Front. Microbiol.">
        <title>High frequency of phylogenetically diverse reductive dehalogenase-homologous genes in deep subseafloor sedimentary metagenomes.</title>
        <authorList>
            <person name="Kawai M."/>
            <person name="Futagami T."/>
            <person name="Toyoda A."/>
            <person name="Takaki Y."/>
            <person name="Nishi S."/>
            <person name="Hori S."/>
            <person name="Arai W."/>
            <person name="Tsubouchi T."/>
            <person name="Morono Y."/>
            <person name="Uchiyama I."/>
            <person name="Ito T."/>
            <person name="Fujiyama A."/>
            <person name="Inagaki F."/>
            <person name="Takami H."/>
        </authorList>
    </citation>
    <scope>NUCLEOTIDE SEQUENCE</scope>
    <source>
        <strain evidence="1">Expedition CK06-06</strain>
    </source>
</reference>
<gene>
    <name evidence="1" type="ORF">S12H4_35297</name>
</gene>
<evidence type="ECO:0000313" key="1">
    <source>
        <dbReference type="EMBL" id="GAI97663.1"/>
    </source>
</evidence>
<sequence>HKENPGDLAPLIKGVSEERLGKWCDEGKEMLK</sequence>
<accession>X1SXI8</accession>
<organism evidence="1">
    <name type="scientific">marine sediment metagenome</name>
    <dbReference type="NCBI Taxonomy" id="412755"/>
    <lineage>
        <taxon>unclassified sequences</taxon>
        <taxon>metagenomes</taxon>
        <taxon>ecological metagenomes</taxon>
    </lineage>
</organism>
<proteinExistence type="predicted"/>
<feature type="non-terminal residue" evidence="1">
    <location>
        <position position="1"/>
    </location>
</feature>
<comment type="caution">
    <text evidence="1">The sequence shown here is derived from an EMBL/GenBank/DDBJ whole genome shotgun (WGS) entry which is preliminary data.</text>
</comment>
<dbReference type="AlphaFoldDB" id="X1SXI8"/>